<dbReference type="RefSeq" id="WP_338781632.1">
    <property type="nucleotide sequence ID" value="NZ_CP147407.1"/>
</dbReference>
<dbReference type="EMBL" id="CP147407">
    <property type="protein sequence ID" value="WXB98531.1"/>
    <property type="molecule type" value="Genomic_DNA"/>
</dbReference>
<accession>A0ABZ2NL44</accession>
<protein>
    <submittedName>
        <fullName evidence="4">Zinc ribbon domain-containing protein</fullName>
    </submittedName>
</protein>
<evidence type="ECO:0000256" key="3">
    <source>
        <dbReference type="SAM" id="Phobius"/>
    </source>
</evidence>
<dbReference type="PROSITE" id="PS50005">
    <property type="entry name" value="TPR"/>
    <property type="match status" value="1"/>
</dbReference>
<keyword evidence="5" id="KW-1185">Reference proteome</keyword>
<organism evidence="4 5">
    <name type="scientific">Metabacillus sediminis</name>
    <dbReference type="NCBI Taxonomy" id="3117746"/>
    <lineage>
        <taxon>Bacteria</taxon>
        <taxon>Bacillati</taxon>
        <taxon>Bacillota</taxon>
        <taxon>Bacilli</taxon>
        <taxon>Bacillales</taxon>
        <taxon>Bacillaceae</taxon>
        <taxon>Metabacillus</taxon>
    </lineage>
</organism>
<sequence>MYCRECGRKLNGSEDFCPMCGTKVIKDQGFVHSDDQEEPLHKKTADGYEEKTDYEIEQVQDAPESIHLQNNQQNKDSIIGMESPFQEENKAEKDAEDFPVTPIYENDHQQECPVADDNLNTHHEVPNPHSTGNVPYPEEPQYDPYAEEKHDQTTEFAPTSEVSQSTSQLKRKTTKKEWLLTIGIPAASLLLFTGTALAVQSSEKNANQKAEALHYEAEEYALDGSYEKAVNKLTEASKIRPDNSVIKRVKAEVESALKVDNHLLSIEQKIDKKEFGEAKDALNSVRNDIQTRKSPIFAPLETKTSDQETELVVEMVKTESAEMDTVDEIGEQLKKIMSLKTAAAEEVKGQLIKKIVSISQKTSEEYMSKKNFDAAIGALRSGLKYTNYENAELTSRLSEIEDEKLSYSGSLPVFLERHWSVINSKAMRSKKPPLKIEKVTFEEDQFTYVVTGKLKSMTRSTLNNPTLYLKVYDKKGKFLFNEDVSSKEVSIKSGKEAEFFFFLDKEYGKEVKIVIDQVVYRK</sequence>
<gene>
    <name evidence="4" type="ORF">WCV65_08675</name>
</gene>
<evidence type="ECO:0000256" key="1">
    <source>
        <dbReference type="PROSITE-ProRule" id="PRU00339"/>
    </source>
</evidence>
<keyword evidence="3" id="KW-0812">Transmembrane</keyword>
<feature type="transmembrane region" description="Helical" evidence="3">
    <location>
        <begin position="178"/>
        <end position="199"/>
    </location>
</feature>
<name>A0ABZ2NL44_9BACI</name>
<evidence type="ECO:0000313" key="4">
    <source>
        <dbReference type="EMBL" id="WXB98531.1"/>
    </source>
</evidence>
<evidence type="ECO:0000313" key="5">
    <source>
        <dbReference type="Proteomes" id="UP001377337"/>
    </source>
</evidence>
<dbReference type="InterPro" id="IPR019734">
    <property type="entry name" value="TPR_rpt"/>
</dbReference>
<dbReference type="Proteomes" id="UP001377337">
    <property type="component" value="Chromosome"/>
</dbReference>
<evidence type="ECO:0000256" key="2">
    <source>
        <dbReference type="SAM" id="MobiDB-lite"/>
    </source>
</evidence>
<keyword evidence="3" id="KW-1133">Transmembrane helix</keyword>
<feature type="region of interest" description="Disordered" evidence="2">
    <location>
        <begin position="118"/>
        <end position="170"/>
    </location>
</feature>
<keyword evidence="3" id="KW-0472">Membrane</keyword>
<reference evidence="4 5" key="1">
    <citation type="submission" date="2024-02" db="EMBL/GenBank/DDBJ databases">
        <title>Seven novel Bacillus-like species.</title>
        <authorList>
            <person name="Liu G."/>
        </authorList>
    </citation>
    <scope>NUCLEOTIDE SEQUENCE [LARGE SCALE GENOMIC DNA]</scope>
    <source>
        <strain evidence="4 5">FJAT-52054</strain>
    </source>
</reference>
<feature type="repeat" description="TPR" evidence="1">
    <location>
        <begin position="210"/>
        <end position="243"/>
    </location>
</feature>
<keyword evidence="1" id="KW-0802">TPR repeat</keyword>
<proteinExistence type="predicted"/>
<feature type="compositionally biased region" description="Polar residues" evidence="2">
    <location>
        <begin position="154"/>
        <end position="168"/>
    </location>
</feature>